<evidence type="ECO:0000259" key="1">
    <source>
        <dbReference type="Pfam" id="PF11716"/>
    </source>
</evidence>
<protein>
    <submittedName>
        <fullName evidence="2">Uncharacterized protein (TIGR03083 family)</fullName>
    </submittedName>
</protein>
<dbReference type="SUPFAM" id="SSF109854">
    <property type="entry name" value="DinB/YfiT-like putative metalloenzymes"/>
    <property type="match status" value="1"/>
</dbReference>
<evidence type="ECO:0000313" key="3">
    <source>
        <dbReference type="Proteomes" id="UP000295060"/>
    </source>
</evidence>
<comment type="caution">
    <text evidence="2">The sequence shown here is derived from an EMBL/GenBank/DDBJ whole genome shotgun (WGS) entry which is preliminary data.</text>
</comment>
<gene>
    <name evidence="2" type="ORF">EV137_7927</name>
</gene>
<dbReference type="InterPro" id="IPR024344">
    <property type="entry name" value="MDMPI_metal-binding"/>
</dbReference>
<dbReference type="Proteomes" id="UP000295060">
    <property type="component" value="Unassembled WGS sequence"/>
</dbReference>
<keyword evidence="3" id="KW-1185">Reference proteome</keyword>
<feature type="domain" description="Mycothiol-dependent maleylpyruvate isomerase metal-binding" evidence="1">
    <location>
        <begin position="9"/>
        <end position="94"/>
    </location>
</feature>
<dbReference type="NCBIfam" id="TIGR03083">
    <property type="entry name" value="maleylpyruvate isomerase family mycothiol-dependent enzyme"/>
    <property type="match status" value="1"/>
</dbReference>
<proteinExistence type="predicted"/>
<dbReference type="RefSeq" id="WP_134010593.1">
    <property type="nucleotide sequence ID" value="NZ_SODU01000005.1"/>
</dbReference>
<dbReference type="InterPro" id="IPR017517">
    <property type="entry name" value="Maleyloyr_isom"/>
</dbReference>
<organism evidence="2 3">
    <name type="scientific">Kribbella pratensis</name>
    <dbReference type="NCBI Taxonomy" id="2512112"/>
    <lineage>
        <taxon>Bacteria</taxon>
        <taxon>Bacillati</taxon>
        <taxon>Actinomycetota</taxon>
        <taxon>Actinomycetes</taxon>
        <taxon>Propionibacteriales</taxon>
        <taxon>Kribbellaceae</taxon>
        <taxon>Kribbella</taxon>
    </lineage>
</organism>
<evidence type="ECO:0000313" key="2">
    <source>
        <dbReference type="EMBL" id="TDW81916.1"/>
    </source>
</evidence>
<reference evidence="2 3" key="1">
    <citation type="submission" date="2019-03" db="EMBL/GenBank/DDBJ databases">
        <title>Genomic Encyclopedia of Type Strains, Phase III (KMG-III): the genomes of soil and plant-associated and newly described type strains.</title>
        <authorList>
            <person name="Whitman W."/>
        </authorList>
    </citation>
    <scope>NUCLEOTIDE SEQUENCE [LARGE SCALE GENOMIC DNA]</scope>
    <source>
        <strain evidence="2 3">VKMAc-2574</strain>
    </source>
</reference>
<accession>A0ABY2F5T1</accession>
<name>A0ABY2F5T1_9ACTN</name>
<dbReference type="EMBL" id="SODU01000005">
    <property type="protein sequence ID" value="TDW81916.1"/>
    <property type="molecule type" value="Genomic_DNA"/>
</dbReference>
<dbReference type="InterPro" id="IPR034660">
    <property type="entry name" value="DinB/YfiT-like"/>
</dbReference>
<sequence length="209" mass="22949">MTDIRSAVAHERSELAGVLAGLQPEAWDEPTLCAGWRVRELVAHITMPYRISMPRFLAGMVRSGGNFNRYADRQARQDAADLTPAQLVECLRQNINHPWKPPGGGYAGALSHDVVHGLDVTVALGIDRQVPSERLRIIFDAMKPRQIKYFGVDLTDVQLQATDLNWTYGAGVPLAGTAQDLLLVLSGRSLPPNHLSGRDADRFTTGVTR</sequence>
<dbReference type="Pfam" id="PF11716">
    <property type="entry name" value="MDMPI_N"/>
    <property type="match status" value="1"/>
</dbReference>
<dbReference type="Gene3D" id="1.20.120.450">
    <property type="entry name" value="dinb family like domain"/>
    <property type="match status" value="1"/>
</dbReference>